<reference evidence="2 3" key="2">
    <citation type="journal article" date="2017" name="Int. J. Syst. Evol. Microbiol.">
        <title>Adaptation of Surface-Associated Bacteria to the Open Ocean: A Genomically Distinct Subpopulation of Phaeobacter gallaeciensis Colonizes Pacific Mesozooplankton.</title>
        <authorList>
            <person name="Freese H.M."/>
            <person name="Methner A."/>
            <person name="Overmann J."/>
        </authorList>
    </citation>
    <scope>NUCLEOTIDE SEQUENCE [LARGE SCALE GENOMIC DNA]</scope>
    <source>
        <strain evidence="2 3">P66</strain>
    </source>
</reference>
<gene>
    <name evidence="2" type="ORF">PhaeoP66_04364</name>
</gene>
<dbReference type="InterPro" id="IPR000182">
    <property type="entry name" value="GNAT_dom"/>
</dbReference>
<reference evidence="2 3" key="1">
    <citation type="journal article" date="2017" name="Genome Biol. Evol.">
        <title>Trajectories and Drivers of Genome Evolution in Surface-Associated Marine Phaeobacter.</title>
        <authorList>
            <person name="Freese H.M."/>
            <person name="Sikorski J."/>
            <person name="Bunk B."/>
            <person name="Scheuner C."/>
            <person name="Meier-Kolthoff J.P."/>
            <person name="Sproer C."/>
            <person name="Gram L."/>
            <person name="Overmann J."/>
        </authorList>
    </citation>
    <scope>NUCLEOTIDE SEQUENCE [LARGE SCALE GENOMIC DNA]</scope>
    <source>
        <strain evidence="2 3">P66</strain>
    </source>
</reference>
<proteinExistence type="predicted"/>
<feature type="domain" description="N-acetyltransferase" evidence="1">
    <location>
        <begin position="2"/>
        <end position="157"/>
    </location>
</feature>
<dbReference type="SUPFAM" id="SSF55729">
    <property type="entry name" value="Acyl-CoA N-acyltransferases (Nat)"/>
    <property type="match status" value="1"/>
</dbReference>
<dbReference type="Pfam" id="PF00583">
    <property type="entry name" value="Acetyltransf_1"/>
    <property type="match status" value="1"/>
</dbReference>
<dbReference type="Proteomes" id="UP000236536">
    <property type="component" value="Plasmid pP66_d"/>
</dbReference>
<evidence type="ECO:0000313" key="2">
    <source>
        <dbReference type="EMBL" id="AUQ97090.1"/>
    </source>
</evidence>
<protein>
    <submittedName>
        <fullName evidence="2">Acetyltransferase</fullName>
    </submittedName>
</protein>
<keyword evidence="3" id="KW-1185">Reference proteome</keyword>
<dbReference type="PROSITE" id="PS51186">
    <property type="entry name" value="GNAT"/>
    <property type="match status" value="1"/>
</dbReference>
<dbReference type="EMBL" id="CP010709">
    <property type="protein sequence ID" value="AUQ97090.1"/>
    <property type="molecule type" value="Genomic_DNA"/>
</dbReference>
<keyword evidence="2" id="KW-0614">Plasmid</keyword>
<organism evidence="2 3">
    <name type="scientific">Phaeobacter inhibens</name>
    <dbReference type="NCBI Taxonomy" id="221822"/>
    <lineage>
        <taxon>Bacteria</taxon>
        <taxon>Pseudomonadati</taxon>
        <taxon>Pseudomonadota</taxon>
        <taxon>Alphaproteobacteria</taxon>
        <taxon>Rhodobacterales</taxon>
        <taxon>Roseobacteraceae</taxon>
        <taxon>Phaeobacter</taxon>
    </lineage>
</organism>
<dbReference type="InterPro" id="IPR016181">
    <property type="entry name" value="Acyl_CoA_acyltransferase"/>
</dbReference>
<sequence>MVKVRQAVSRDAKAMSAILAAIQVTWKTSWSSTPEYILKNYLLHPDRIRCSVAIDEADRILGFQSLKRASEGNPFQVTVGWGVVGTFVDLNMIRRGVGRALWASTLRAAQDAELKFIDATIEPENTLGLGYYDAIGFRTYRKLGNAIGKKFAVPAAG</sequence>
<accession>A0ABM6RKL5</accession>
<dbReference type="Gene3D" id="3.40.630.30">
    <property type="match status" value="1"/>
</dbReference>
<evidence type="ECO:0000313" key="3">
    <source>
        <dbReference type="Proteomes" id="UP000236536"/>
    </source>
</evidence>
<geneLocation type="plasmid" evidence="2 3">
    <name>pP66_d</name>
</geneLocation>
<name>A0ABM6RKL5_9RHOB</name>
<evidence type="ECO:0000259" key="1">
    <source>
        <dbReference type="PROSITE" id="PS51186"/>
    </source>
</evidence>